<organism evidence="1 2">
    <name type="scientific">Serratia symbiotica</name>
    <dbReference type="NCBI Taxonomy" id="138074"/>
    <lineage>
        <taxon>Bacteria</taxon>
        <taxon>Pseudomonadati</taxon>
        <taxon>Pseudomonadota</taxon>
        <taxon>Gammaproteobacteria</taxon>
        <taxon>Enterobacterales</taxon>
        <taxon>Yersiniaceae</taxon>
        <taxon>Serratia</taxon>
    </lineage>
</organism>
<reference evidence="1 2" key="1">
    <citation type="journal article" date="2014" name="Genome Announc.">
        <title>Whole-Genome Sequence of Serratia symbiotica Strain CWBI-2.3T, a Free-Living Symbiont of the Black Bean Aphid Aphis fabae.</title>
        <authorList>
            <person name="Foray V."/>
            <person name="Grigorescu A.S."/>
            <person name="Sabri A."/>
            <person name="Haubruge E."/>
            <person name="Lognay G."/>
            <person name="Francis F."/>
            <person name="Fauconnier M.L."/>
            <person name="Hance T."/>
            <person name="Thonart P."/>
        </authorList>
    </citation>
    <scope>NUCLEOTIDE SEQUENCE [LARGE SCALE GENOMIC DNA]</scope>
    <source>
        <strain evidence="1">CWBI-2.3</strain>
    </source>
</reference>
<dbReference type="RefSeq" id="WP_052447864.1">
    <property type="nucleotide sequence ID" value="NZ_CAXKXZ010000042.1"/>
</dbReference>
<dbReference type="Proteomes" id="UP000042738">
    <property type="component" value="Chromosome"/>
</dbReference>
<gene>
    <name evidence="1" type="ORF">SYMBAF_13185</name>
</gene>
<dbReference type="EMBL" id="CP050855">
    <property type="protein sequence ID" value="QLH63696.1"/>
    <property type="molecule type" value="Genomic_DNA"/>
</dbReference>
<dbReference type="AlphaFoldDB" id="A0A068ZA45"/>
<protein>
    <submittedName>
        <fullName evidence="1">Uncharacterized protein</fullName>
    </submittedName>
</protein>
<evidence type="ECO:0000313" key="2">
    <source>
        <dbReference type="Proteomes" id="UP000042738"/>
    </source>
</evidence>
<proteinExistence type="predicted"/>
<name>A0A068ZA45_9GAMM</name>
<dbReference type="PROSITE" id="PS51257">
    <property type="entry name" value="PROKAR_LIPOPROTEIN"/>
    <property type="match status" value="1"/>
</dbReference>
<evidence type="ECO:0000313" key="1">
    <source>
        <dbReference type="EMBL" id="QLH63696.1"/>
    </source>
</evidence>
<dbReference type="GeneID" id="93737441"/>
<accession>A0A068ZA45</accession>
<sequence>MNIINIKRFLKLSSSMLILNFFLCGCTHLANDTKKGEEYYLEGKIYAKKGDIPINSIATISITQNKSVGEQEFTLLEYNISVKKSSHTIPFRVSLPKDATFLTRKLNISARIENNGDLIMMSDKIIPISYQSDEPLILTVDAS</sequence>